<name>A0A7W9UW91_9ACTN</name>
<dbReference type="AlphaFoldDB" id="A0A7W9UW91"/>
<evidence type="ECO:0000313" key="3">
    <source>
        <dbReference type="Proteomes" id="UP000588098"/>
    </source>
</evidence>
<dbReference type="InterPro" id="IPR007061">
    <property type="entry name" value="MST-like"/>
</dbReference>
<dbReference type="EMBL" id="JACHJL010000001">
    <property type="protein sequence ID" value="MBB5933645.1"/>
    <property type="molecule type" value="Genomic_DNA"/>
</dbReference>
<dbReference type="Pfam" id="PF04978">
    <property type="entry name" value="MST"/>
    <property type="match status" value="1"/>
</dbReference>
<protein>
    <submittedName>
        <fullName evidence="2">Putative damage-inducible protein DinB</fullName>
    </submittedName>
</protein>
<comment type="caution">
    <text evidence="2">The sequence shown here is derived from an EMBL/GenBank/DDBJ whole genome shotgun (WGS) entry which is preliminary data.</text>
</comment>
<sequence>MTTAPTTPTTAPASSPAPTPTSATGSASATVAAGPGPAPDGERAELLRVLGEQRATLLIALRGLTDDQAAQRSTVSELTLGGIVKHLAQGERVWTQLMSERRGNTPDGMWDMGQYQMNAGESLSALRDAYAAATAATDAAVANLPTLDVPVPLPPVPWDPQATPETWSARLVLLQLLRETAQHAGHADIIRESLDGANTTAQLGDAA</sequence>
<feature type="compositionally biased region" description="Low complexity" evidence="1">
    <location>
        <begin position="1"/>
        <end position="35"/>
    </location>
</feature>
<dbReference type="SUPFAM" id="SSF109854">
    <property type="entry name" value="DinB/YfiT-like putative metalloenzymes"/>
    <property type="match status" value="1"/>
</dbReference>
<reference evidence="2 3" key="1">
    <citation type="submission" date="2020-08" db="EMBL/GenBank/DDBJ databases">
        <title>Genomic Encyclopedia of Type Strains, Phase III (KMG-III): the genomes of soil and plant-associated and newly described type strains.</title>
        <authorList>
            <person name="Whitman W."/>
        </authorList>
    </citation>
    <scope>NUCLEOTIDE SEQUENCE [LARGE SCALE GENOMIC DNA]</scope>
    <source>
        <strain evidence="2 3">CECT 8305</strain>
    </source>
</reference>
<dbReference type="RefSeq" id="WP_184568913.1">
    <property type="nucleotide sequence ID" value="NZ_JACHJL010000001.1"/>
</dbReference>
<proteinExistence type="predicted"/>
<dbReference type="InterPro" id="IPR034660">
    <property type="entry name" value="DinB/YfiT-like"/>
</dbReference>
<evidence type="ECO:0000313" key="2">
    <source>
        <dbReference type="EMBL" id="MBB5933645.1"/>
    </source>
</evidence>
<evidence type="ECO:0000256" key="1">
    <source>
        <dbReference type="SAM" id="MobiDB-lite"/>
    </source>
</evidence>
<dbReference type="Gene3D" id="1.20.120.450">
    <property type="entry name" value="dinb family like domain"/>
    <property type="match status" value="1"/>
</dbReference>
<gene>
    <name evidence="2" type="ORF">FHS42_000663</name>
</gene>
<keyword evidence="3" id="KW-1185">Reference proteome</keyword>
<organism evidence="2 3">
    <name type="scientific">Streptomyces zagrosensis</name>
    <dbReference type="NCBI Taxonomy" id="1042984"/>
    <lineage>
        <taxon>Bacteria</taxon>
        <taxon>Bacillati</taxon>
        <taxon>Actinomycetota</taxon>
        <taxon>Actinomycetes</taxon>
        <taxon>Kitasatosporales</taxon>
        <taxon>Streptomycetaceae</taxon>
        <taxon>Streptomyces</taxon>
    </lineage>
</organism>
<feature type="region of interest" description="Disordered" evidence="1">
    <location>
        <begin position="1"/>
        <end position="42"/>
    </location>
</feature>
<dbReference type="Proteomes" id="UP000588098">
    <property type="component" value="Unassembled WGS sequence"/>
</dbReference>
<accession>A0A7W9UW91</accession>